<evidence type="ECO:0000256" key="2">
    <source>
        <dbReference type="SAM" id="Phobius"/>
    </source>
</evidence>
<keyword evidence="2" id="KW-0812">Transmembrane</keyword>
<dbReference type="EMBL" id="JAKKPZ010000014">
    <property type="protein sequence ID" value="KAI1713857.1"/>
    <property type="molecule type" value="Genomic_DNA"/>
</dbReference>
<evidence type="ECO:0000313" key="4">
    <source>
        <dbReference type="Proteomes" id="UP001201812"/>
    </source>
</evidence>
<feature type="region of interest" description="Disordered" evidence="1">
    <location>
        <begin position="268"/>
        <end position="307"/>
    </location>
</feature>
<organism evidence="3 4">
    <name type="scientific">Ditylenchus destructor</name>
    <dbReference type="NCBI Taxonomy" id="166010"/>
    <lineage>
        <taxon>Eukaryota</taxon>
        <taxon>Metazoa</taxon>
        <taxon>Ecdysozoa</taxon>
        <taxon>Nematoda</taxon>
        <taxon>Chromadorea</taxon>
        <taxon>Rhabditida</taxon>
        <taxon>Tylenchina</taxon>
        <taxon>Tylenchomorpha</taxon>
        <taxon>Sphaerularioidea</taxon>
        <taxon>Anguinidae</taxon>
        <taxon>Anguininae</taxon>
        <taxon>Ditylenchus</taxon>
    </lineage>
</organism>
<comment type="caution">
    <text evidence="3">The sequence shown here is derived from an EMBL/GenBank/DDBJ whole genome shotgun (WGS) entry which is preliminary data.</text>
</comment>
<feature type="transmembrane region" description="Helical" evidence="2">
    <location>
        <begin position="33"/>
        <end position="53"/>
    </location>
</feature>
<sequence>MSILKSVRSVLMSQPDRLSPNSSMSGERKRSRAWLWLLAIVLIQTFFMAGWVMREYFYVRSYQCVSLFNDWTGTAGQESVQKAPRFLMLDRGDSEPGEVLPFPDMENDKEDEIFAETESLRLKRSVTMDTSSVVIRKEYIDTGLPPPSGKKKGRWPTNAKVESTVEVVPLKTMLNMEEGDGEPTEKNGLLRTKTTQNRVADPTAVNTKPLYRKRKLRLRKRKKTATTANLPVLSTTASSYVENVIKDQEKRQEMIRESFMLGTAIQQTADSYQKSPSKITTTTEKPKDSASQSSPTFEYSEGQATAPSGRTDFNSQFTAFKSTALCVARTLLSIWCVAQCAAAIPFIAGISARGRCFFVPHLVLDALFLVILFIYGITITVFAVVIFALIQEMPLLTLVQWLLFAAVLDIVFALYTLMFSIKLRCCESHLLSSAQSESRGRSKSLLYTEIGSQQTLHSTERAESDA</sequence>
<gene>
    <name evidence="3" type="ORF">DdX_08740</name>
</gene>
<keyword evidence="2" id="KW-1133">Transmembrane helix</keyword>
<accession>A0AAD4R709</accession>
<proteinExistence type="predicted"/>
<name>A0AAD4R709_9BILA</name>
<dbReference type="AlphaFoldDB" id="A0AAD4R709"/>
<evidence type="ECO:0000313" key="3">
    <source>
        <dbReference type="EMBL" id="KAI1713857.1"/>
    </source>
</evidence>
<keyword evidence="4" id="KW-1185">Reference proteome</keyword>
<feature type="transmembrane region" description="Helical" evidence="2">
    <location>
        <begin position="362"/>
        <end position="389"/>
    </location>
</feature>
<reference evidence="3" key="1">
    <citation type="submission" date="2022-01" db="EMBL/GenBank/DDBJ databases">
        <title>Genome Sequence Resource for Two Populations of Ditylenchus destructor, the Migratory Endoparasitic Phytonematode.</title>
        <authorList>
            <person name="Zhang H."/>
            <person name="Lin R."/>
            <person name="Xie B."/>
        </authorList>
    </citation>
    <scope>NUCLEOTIDE SEQUENCE</scope>
    <source>
        <strain evidence="3">BazhouSP</strain>
    </source>
</reference>
<feature type="transmembrane region" description="Helical" evidence="2">
    <location>
        <begin position="331"/>
        <end position="350"/>
    </location>
</feature>
<protein>
    <submittedName>
        <fullName evidence="3">Uncharacterized protein</fullName>
    </submittedName>
</protein>
<keyword evidence="2" id="KW-0472">Membrane</keyword>
<feature type="transmembrane region" description="Helical" evidence="2">
    <location>
        <begin position="401"/>
        <end position="421"/>
    </location>
</feature>
<dbReference type="Proteomes" id="UP001201812">
    <property type="component" value="Unassembled WGS sequence"/>
</dbReference>
<evidence type="ECO:0000256" key="1">
    <source>
        <dbReference type="SAM" id="MobiDB-lite"/>
    </source>
</evidence>